<gene>
    <name evidence="1" type="ORF">ACFQO0_10065</name>
</gene>
<evidence type="ECO:0000313" key="2">
    <source>
        <dbReference type="Proteomes" id="UP001596379"/>
    </source>
</evidence>
<reference evidence="2" key="1">
    <citation type="journal article" date="2019" name="Int. J. Syst. Evol. Microbiol.">
        <title>The Global Catalogue of Microorganisms (GCM) 10K type strain sequencing project: providing services to taxonomists for standard genome sequencing and annotation.</title>
        <authorList>
            <consortium name="The Broad Institute Genomics Platform"/>
            <consortium name="The Broad Institute Genome Sequencing Center for Infectious Disease"/>
            <person name="Wu L."/>
            <person name="Ma J."/>
        </authorList>
    </citation>
    <scope>NUCLEOTIDE SEQUENCE [LARGE SCALE GENOMIC DNA]</scope>
    <source>
        <strain evidence="2">CCUG 36956</strain>
    </source>
</reference>
<dbReference type="Proteomes" id="UP001596379">
    <property type="component" value="Unassembled WGS sequence"/>
</dbReference>
<protein>
    <submittedName>
        <fullName evidence="1">Uncharacterized protein</fullName>
    </submittedName>
</protein>
<evidence type="ECO:0000313" key="1">
    <source>
        <dbReference type="EMBL" id="MFC7298776.1"/>
    </source>
</evidence>
<keyword evidence="2" id="KW-1185">Reference proteome</keyword>
<comment type="caution">
    <text evidence="1">The sequence shown here is derived from an EMBL/GenBank/DDBJ whole genome shotgun (WGS) entry which is preliminary data.</text>
</comment>
<accession>A0ABW2J5Y0</accession>
<dbReference type="RefSeq" id="WP_382234214.1">
    <property type="nucleotide sequence ID" value="NZ_JBHTCC010000002.1"/>
</dbReference>
<sequence length="98" mass="11626">MSAEQIYLLNGWTVEFQKYIHMHSHSLELSRGSEAYQVFCEDTRYGFVGIWPYELKETVTDAIFHELLAVLRKWASLSDFQYRLYTSQNDYETNDTQA</sequence>
<name>A0ABW2J5Y0_9BURK</name>
<dbReference type="EMBL" id="JBHTCC010000002">
    <property type="protein sequence ID" value="MFC7298776.1"/>
    <property type="molecule type" value="Genomic_DNA"/>
</dbReference>
<organism evidence="1 2">
    <name type="scientific">Herminiimonas aquatilis</name>
    <dbReference type="NCBI Taxonomy" id="345342"/>
    <lineage>
        <taxon>Bacteria</taxon>
        <taxon>Pseudomonadati</taxon>
        <taxon>Pseudomonadota</taxon>
        <taxon>Betaproteobacteria</taxon>
        <taxon>Burkholderiales</taxon>
        <taxon>Oxalobacteraceae</taxon>
        <taxon>Herminiimonas</taxon>
    </lineage>
</organism>
<proteinExistence type="predicted"/>